<organism evidence="2 3">
    <name type="scientific">Caulochytrium protostelioides</name>
    <dbReference type="NCBI Taxonomy" id="1555241"/>
    <lineage>
        <taxon>Eukaryota</taxon>
        <taxon>Fungi</taxon>
        <taxon>Fungi incertae sedis</taxon>
        <taxon>Chytridiomycota</taxon>
        <taxon>Chytridiomycota incertae sedis</taxon>
        <taxon>Chytridiomycetes</taxon>
        <taxon>Caulochytriales</taxon>
        <taxon>Caulochytriaceae</taxon>
        <taxon>Caulochytrium</taxon>
    </lineage>
</organism>
<accession>A0A4P9X646</accession>
<evidence type="ECO:0000313" key="3">
    <source>
        <dbReference type="Proteomes" id="UP000274922"/>
    </source>
</evidence>
<evidence type="ECO:0000256" key="1">
    <source>
        <dbReference type="SAM" id="MobiDB-lite"/>
    </source>
</evidence>
<proteinExistence type="predicted"/>
<gene>
    <name evidence="2" type="ORF">CXG81DRAFT_19419</name>
</gene>
<dbReference type="AlphaFoldDB" id="A0A4P9X646"/>
<protein>
    <submittedName>
        <fullName evidence="2">Uncharacterized protein</fullName>
    </submittedName>
</protein>
<name>A0A4P9X646_9FUNG</name>
<feature type="compositionally biased region" description="Pro residues" evidence="1">
    <location>
        <begin position="15"/>
        <end position="27"/>
    </location>
</feature>
<dbReference type="EMBL" id="ML014205">
    <property type="protein sequence ID" value="RKP00646.1"/>
    <property type="molecule type" value="Genomic_DNA"/>
</dbReference>
<evidence type="ECO:0000313" key="2">
    <source>
        <dbReference type="EMBL" id="RKP00646.1"/>
    </source>
</evidence>
<feature type="region of interest" description="Disordered" evidence="1">
    <location>
        <begin position="1"/>
        <end position="56"/>
    </location>
</feature>
<reference evidence="3" key="1">
    <citation type="journal article" date="2018" name="Nat. Microbiol.">
        <title>Leveraging single-cell genomics to expand the fungal tree of life.</title>
        <authorList>
            <person name="Ahrendt S.R."/>
            <person name="Quandt C.A."/>
            <person name="Ciobanu D."/>
            <person name="Clum A."/>
            <person name="Salamov A."/>
            <person name="Andreopoulos B."/>
            <person name="Cheng J.F."/>
            <person name="Woyke T."/>
            <person name="Pelin A."/>
            <person name="Henrissat B."/>
            <person name="Reynolds N.K."/>
            <person name="Benny G.L."/>
            <person name="Smith M.E."/>
            <person name="James T.Y."/>
            <person name="Grigoriev I.V."/>
        </authorList>
    </citation>
    <scope>NUCLEOTIDE SEQUENCE [LARGE SCALE GENOMIC DNA]</scope>
    <source>
        <strain evidence="3">ATCC 52028</strain>
    </source>
</reference>
<keyword evidence="3" id="KW-1185">Reference proteome</keyword>
<sequence>MVGRTLGPTWSPSASVPPPPPTPPPPARVRFAAGRAAPRAAVADARHDAAAAAADADVDVDADAGRGTASIRRTVRPPASFRCGGRHGNRADLDAATRVGSPGWRVAPQRRSARPASADAASADAAAVDCATVDCATRHPHHASRQVALCKTTTAATAATGATALPMRAFYYQVPQNAHTAKGVNSN</sequence>
<feature type="compositionally biased region" description="Low complexity" evidence="1">
    <location>
        <begin position="28"/>
        <end position="43"/>
    </location>
</feature>
<dbReference type="Proteomes" id="UP000274922">
    <property type="component" value="Unassembled WGS sequence"/>
</dbReference>